<evidence type="ECO:0000256" key="1">
    <source>
        <dbReference type="ARBA" id="ARBA00004123"/>
    </source>
</evidence>
<evidence type="ECO:0000313" key="5">
    <source>
        <dbReference type="EMBL" id="NXK85513.1"/>
    </source>
</evidence>
<dbReference type="GO" id="GO:0005634">
    <property type="term" value="C:nucleus"/>
    <property type="evidence" value="ECO:0007669"/>
    <property type="project" value="UniProtKB-SubCell"/>
</dbReference>
<accession>A0A7L0MWG9</accession>
<comment type="caution">
    <text evidence="5">The sequence shown here is derived from an EMBL/GenBank/DDBJ whole genome shotgun (WGS) entry which is preliminary data.</text>
</comment>
<name>A0A7L0MWG9_9PASS</name>
<organism evidence="5 6">
    <name type="scientific">Formicarius rufipectus</name>
    <dbReference type="NCBI Taxonomy" id="1118560"/>
    <lineage>
        <taxon>Eukaryota</taxon>
        <taxon>Metazoa</taxon>
        <taxon>Chordata</taxon>
        <taxon>Craniata</taxon>
        <taxon>Vertebrata</taxon>
        <taxon>Euteleostomi</taxon>
        <taxon>Archelosauria</taxon>
        <taxon>Archosauria</taxon>
        <taxon>Dinosauria</taxon>
        <taxon>Saurischia</taxon>
        <taxon>Theropoda</taxon>
        <taxon>Coelurosauria</taxon>
        <taxon>Aves</taxon>
        <taxon>Neognathae</taxon>
        <taxon>Neoaves</taxon>
        <taxon>Telluraves</taxon>
        <taxon>Australaves</taxon>
        <taxon>Passeriformes</taxon>
        <taxon>Formicariidae</taxon>
        <taxon>Formicarius</taxon>
    </lineage>
</organism>
<feature type="compositionally biased region" description="Basic and acidic residues" evidence="4">
    <location>
        <begin position="15"/>
        <end position="24"/>
    </location>
</feature>
<evidence type="ECO:0000256" key="3">
    <source>
        <dbReference type="ARBA" id="ARBA00023242"/>
    </source>
</evidence>
<feature type="region of interest" description="Disordered" evidence="4">
    <location>
        <begin position="1"/>
        <end position="98"/>
    </location>
</feature>
<evidence type="ECO:0000313" key="6">
    <source>
        <dbReference type="Proteomes" id="UP000520463"/>
    </source>
</evidence>
<gene>
    <name evidence="5" type="primary">Ca174</name>
    <name evidence="5" type="ORF">FORRUF_R09053</name>
</gene>
<protein>
    <submittedName>
        <fullName evidence="5">CA174 protein</fullName>
    </submittedName>
</protein>
<feature type="compositionally biased region" description="Basic and acidic residues" evidence="4">
    <location>
        <begin position="73"/>
        <end position="84"/>
    </location>
</feature>
<proteinExistence type="inferred from homology"/>
<dbReference type="AlphaFoldDB" id="A0A7L0MWG9"/>
<feature type="non-terminal residue" evidence="5">
    <location>
        <position position="1"/>
    </location>
</feature>
<feature type="non-terminal residue" evidence="5">
    <location>
        <position position="198"/>
    </location>
</feature>
<keyword evidence="3" id="KW-0539">Nucleus</keyword>
<sequence>CSSPREADGPPAKRVKCEKARPESELEGVTCGSGNLTALGEAPKASGGDRASEDPGDTNITPQKKGESIPGTDKGRQDEERDVSVDPQAVKSGSAPLMGSIGYMHRPVFSEEESSCGSVLAEGSGSEDTERPRRLMLLEHSGFSDEDSNQPLPVHRFFGDFEPDLPAVALPSTTRSRREVRNLHFIAKEDEEEEEDDV</sequence>
<dbReference type="EMBL" id="VXAU01000075">
    <property type="protein sequence ID" value="NXK85513.1"/>
    <property type="molecule type" value="Genomic_DNA"/>
</dbReference>
<dbReference type="PANTHER" id="PTHR28491:SF1">
    <property type="entry name" value="UPF0688 PROTEIN C1ORF174"/>
    <property type="match status" value="1"/>
</dbReference>
<evidence type="ECO:0000256" key="4">
    <source>
        <dbReference type="SAM" id="MobiDB-lite"/>
    </source>
</evidence>
<dbReference type="OrthoDB" id="8730115at2759"/>
<reference evidence="5 6" key="1">
    <citation type="submission" date="2019-09" db="EMBL/GenBank/DDBJ databases">
        <title>Bird 10,000 Genomes (B10K) Project - Family phase.</title>
        <authorList>
            <person name="Zhang G."/>
        </authorList>
    </citation>
    <scope>NUCLEOTIDE SEQUENCE [LARGE SCALE GENOMIC DNA]</scope>
    <source>
        <strain evidence="5">B10K-DU-001-43</strain>
        <tissue evidence="5">Muscle</tissue>
    </source>
</reference>
<keyword evidence="6" id="KW-1185">Reference proteome</keyword>
<dbReference type="InterPro" id="IPR031530">
    <property type="entry name" value="UPF0688"/>
</dbReference>
<dbReference type="PANTHER" id="PTHR28491">
    <property type="entry name" value="UPF0688 PROTEIN C1ORF174"/>
    <property type="match status" value="1"/>
</dbReference>
<comment type="similarity">
    <text evidence="2">Belongs to the UPF0688 family.</text>
</comment>
<dbReference type="Pfam" id="PF15772">
    <property type="entry name" value="UPF0688"/>
    <property type="match status" value="1"/>
</dbReference>
<comment type="subcellular location">
    <subcellularLocation>
        <location evidence="1">Nucleus</location>
    </subcellularLocation>
</comment>
<evidence type="ECO:0000256" key="2">
    <source>
        <dbReference type="ARBA" id="ARBA00006634"/>
    </source>
</evidence>
<dbReference type="Proteomes" id="UP000520463">
    <property type="component" value="Unassembled WGS sequence"/>
</dbReference>